<reference evidence="3 4" key="1">
    <citation type="submission" date="2019-02" db="EMBL/GenBank/DDBJ databases">
        <title>Halieaceae_genomes.</title>
        <authorList>
            <person name="Li S.-H."/>
        </authorList>
    </citation>
    <scope>NUCLEOTIDE SEQUENCE [LARGE SCALE GENOMIC DNA]</scope>
    <source>
        <strain evidence="3 4">JH123</strain>
    </source>
</reference>
<feature type="transmembrane region" description="Helical" evidence="2">
    <location>
        <begin position="31"/>
        <end position="62"/>
    </location>
</feature>
<keyword evidence="4" id="KW-1185">Reference proteome</keyword>
<dbReference type="Proteomes" id="UP001317963">
    <property type="component" value="Chromosome"/>
</dbReference>
<evidence type="ECO:0000313" key="4">
    <source>
        <dbReference type="Proteomes" id="UP001317963"/>
    </source>
</evidence>
<feature type="transmembrane region" description="Helical" evidence="2">
    <location>
        <begin position="83"/>
        <end position="100"/>
    </location>
</feature>
<dbReference type="PANTHER" id="PTHR11328:SF28">
    <property type="entry name" value="MAJOR FACILITATOR SUPERFAMILY DOMAIN-CONTAINING PROTEIN 12"/>
    <property type="match status" value="1"/>
</dbReference>
<sequence>MKSSGSALPFSTKFLYGFGSIAYGIKDNAFAYFLLFVYVQVFGLAPDLAGLAILIMLIFDAISDPLIGYLSDNTRSRWGRRHPFIYGSAIPVALTFFLIWDPPAGISNQGLFWYLLLMGIGIRTTITLYEIPSTALGPELTQDYVERSSLIAFRMWFGWWGGLVMWNLLWLFVVYSSYKGTEDARYNPDTWVVYGIACGIVMVIAILVTGIGTHRHVPDLHIPKQAEKTTQQSVVLDILKDIWMTLNVSRNYRILFVAYIVCKAASGLFTNLTLFYYSYFWEFEPIDILTIGMTLFIAPILGLKLAPMCTRLFGKRNTAIGFFAGAMVLENALISLRIFDLLPSNESKVILGSVLFCHLAAICSIIVASTAIGSMVFDTVEEVEAVTKKRMEGTLLAARSFAEKCMAGVGAFSAGLILSFAAWPEDAKPGLVSQATLDTVGTYTVLASASLWLLGLVLIARVREDRQAHADRLAGLAGNAQEA</sequence>
<feature type="transmembrane region" description="Helical" evidence="2">
    <location>
        <begin position="254"/>
        <end position="276"/>
    </location>
</feature>
<organism evidence="3 4">
    <name type="scientific">Candidatus Paraluminiphilus aquimaris</name>
    <dbReference type="NCBI Taxonomy" id="2518994"/>
    <lineage>
        <taxon>Bacteria</taxon>
        <taxon>Pseudomonadati</taxon>
        <taxon>Pseudomonadota</taxon>
        <taxon>Gammaproteobacteria</taxon>
        <taxon>Cellvibrionales</taxon>
        <taxon>Halieaceae</taxon>
        <taxon>Candidatus Paraluminiphilus</taxon>
    </lineage>
</organism>
<keyword evidence="2" id="KW-0472">Membrane</keyword>
<evidence type="ECO:0000313" key="3">
    <source>
        <dbReference type="EMBL" id="UZP74627.1"/>
    </source>
</evidence>
<evidence type="ECO:0000256" key="2">
    <source>
        <dbReference type="SAM" id="Phobius"/>
    </source>
</evidence>
<feature type="transmembrane region" description="Helical" evidence="2">
    <location>
        <begin position="112"/>
        <end position="131"/>
    </location>
</feature>
<name>A0ABY6Q5U9_9GAMM</name>
<feature type="transmembrane region" description="Helical" evidence="2">
    <location>
        <begin position="151"/>
        <end position="171"/>
    </location>
</feature>
<dbReference type="RefSeq" id="WP_279241086.1">
    <property type="nucleotide sequence ID" value="NZ_CP036501.1"/>
</dbReference>
<protein>
    <submittedName>
        <fullName evidence="3">Sugar transporter</fullName>
    </submittedName>
</protein>
<feature type="transmembrane region" description="Helical" evidence="2">
    <location>
        <begin position="191"/>
        <end position="211"/>
    </location>
</feature>
<keyword evidence="2" id="KW-0812">Transmembrane</keyword>
<comment type="similarity">
    <text evidence="1">Belongs to the sodium:galactoside symporter (TC 2.A.2) family.</text>
</comment>
<dbReference type="InterPro" id="IPR036259">
    <property type="entry name" value="MFS_trans_sf"/>
</dbReference>
<dbReference type="InterPro" id="IPR039672">
    <property type="entry name" value="MFS_2"/>
</dbReference>
<feature type="transmembrane region" description="Helical" evidence="2">
    <location>
        <begin position="443"/>
        <end position="462"/>
    </location>
</feature>
<dbReference type="SUPFAM" id="SSF103473">
    <property type="entry name" value="MFS general substrate transporter"/>
    <property type="match status" value="1"/>
</dbReference>
<dbReference type="Pfam" id="PF13347">
    <property type="entry name" value="MFS_2"/>
    <property type="match status" value="1"/>
</dbReference>
<gene>
    <name evidence="3" type="ORF">E0F26_07695</name>
</gene>
<dbReference type="PANTHER" id="PTHR11328">
    <property type="entry name" value="MAJOR FACILITATOR SUPERFAMILY DOMAIN-CONTAINING PROTEIN"/>
    <property type="match status" value="1"/>
</dbReference>
<proteinExistence type="inferred from homology"/>
<accession>A0ABY6Q5U9</accession>
<keyword evidence="3" id="KW-0813">Transport</keyword>
<dbReference type="EMBL" id="CP036501">
    <property type="protein sequence ID" value="UZP74627.1"/>
    <property type="molecule type" value="Genomic_DNA"/>
</dbReference>
<keyword evidence="2" id="KW-1133">Transmembrane helix</keyword>
<evidence type="ECO:0000256" key="1">
    <source>
        <dbReference type="ARBA" id="ARBA00009617"/>
    </source>
</evidence>
<feature type="transmembrane region" description="Helical" evidence="2">
    <location>
        <begin position="288"/>
        <end position="306"/>
    </location>
</feature>
<feature type="transmembrane region" description="Helical" evidence="2">
    <location>
        <begin position="401"/>
        <end position="423"/>
    </location>
</feature>
<dbReference type="Gene3D" id="1.20.1250.20">
    <property type="entry name" value="MFS general substrate transporter like domains"/>
    <property type="match status" value="1"/>
</dbReference>
<feature type="transmembrane region" description="Helical" evidence="2">
    <location>
        <begin position="350"/>
        <end position="380"/>
    </location>
</feature>
<feature type="transmembrane region" description="Helical" evidence="2">
    <location>
        <begin position="318"/>
        <end position="338"/>
    </location>
</feature>
<keyword evidence="3" id="KW-0762">Sugar transport</keyword>